<dbReference type="EMBL" id="PFWF01000025">
    <property type="protein sequence ID" value="PJA64795.1"/>
    <property type="molecule type" value="Genomic_DNA"/>
</dbReference>
<organism evidence="1 2">
    <name type="scientific">Candidatus Portnoybacteria bacterium CG_4_9_14_3_um_filter_40_10</name>
    <dbReference type="NCBI Taxonomy" id="1974804"/>
    <lineage>
        <taxon>Bacteria</taxon>
        <taxon>Candidatus Portnoyibacteriota</taxon>
    </lineage>
</organism>
<sequence>MAKDNTTQPATEEKSKPILQFSVLCDGVAKGQGGKPVFIGIFDNFVRTGVIPQFFIANRWVYGKGKFNQKIEIKNPELDKSIAEVANQEFILQNETSPANIISGLVNVNFEKAGVYWVQISLDDELVMSYP</sequence>
<proteinExistence type="predicted"/>
<feature type="non-terminal residue" evidence="1">
    <location>
        <position position="131"/>
    </location>
</feature>
<dbReference type="AlphaFoldDB" id="A0A2M7YP91"/>
<name>A0A2M7YP91_9BACT</name>
<protein>
    <submittedName>
        <fullName evidence="1">Uncharacterized protein</fullName>
    </submittedName>
</protein>
<evidence type="ECO:0000313" key="1">
    <source>
        <dbReference type="EMBL" id="PJA64795.1"/>
    </source>
</evidence>
<gene>
    <name evidence="1" type="ORF">CO159_01145</name>
</gene>
<reference evidence="2" key="1">
    <citation type="submission" date="2017-09" db="EMBL/GenBank/DDBJ databases">
        <title>Depth-based differentiation of microbial function through sediment-hosted aquifers and enrichment of novel symbionts in the deep terrestrial subsurface.</title>
        <authorList>
            <person name="Probst A.J."/>
            <person name="Ladd B."/>
            <person name="Jarett J.K."/>
            <person name="Geller-Mcgrath D.E."/>
            <person name="Sieber C.M.K."/>
            <person name="Emerson J.B."/>
            <person name="Anantharaman K."/>
            <person name="Thomas B.C."/>
            <person name="Malmstrom R."/>
            <person name="Stieglmeier M."/>
            <person name="Klingl A."/>
            <person name="Woyke T."/>
            <person name="Ryan C.M."/>
            <person name="Banfield J.F."/>
        </authorList>
    </citation>
    <scope>NUCLEOTIDE SEQUENCE [LARGE SCALE GENOMIC DNA]</scope>
</reference>
<dbReference type="Proteomes" id="UP000230434">
    <property type="component" value="Unassembled WGS sequence"/>
</dbReference>
<evidence type="ECO:0000313" key="2">
    <source>
        <dbReference type="Proteomes" id="UP000230434"/>
    </source>
</evidence>
<comment type="caution">
    <text evidence="1">The sequence shown here is derived from an EMBL/GenBank/DDBJ whole genome shotgun (WGS) entry which is preliminary data.</text>
</comment>
<dbReference type="InterPro" id="IPR054221">
    <property type="entry name" value="DUF6941"/>
</dbReference>
<accession>A0A2M7YP91</accession>
<dbReference type="Pfam" id="PF22091">
    <property type="entry name" value="DUF6941"/>
    <property type="match status" value="1"/>
</dbReference>